<comment type="subcellular location">
    <subcellularLocation>
        <location evidence="6">Cell membrane</location>
        <topology evidence="6">Peripheral membrane protein</topology>
    </subcellularLocation>
</comment>
<keyword evidence="2 6" id="KW-1003">Cell membrane</keyword>
<evidence type="ECO:0000313" key="9">
    <source>
        <dbReference type="Proteomes" id="UP001189616"/>
    </source>
</evidence>
<accession>A0ABM9J6H1</accession>
<feature type="binding site" evidence="6">
    <location>
        <position position="566"/>
    </location>
    <ligand>
        <name>Zn(2+)</name>
        <dbReference type="ChEBI" id="CHEBI:29105"/>
    </ligand>
</feature>
<dbReference type="InterPro" id="IPR018752">
    <property type="entry name" value="DabA"/>
</dbReference>
<keyword evidence="3 6" id="KW-0479">Metal-binding</keyword>
<comment type="subunit">
    <text evidence="6">Forms a complex with DabB.</text>
</comment>
<dbReference type="Proteomes" id="UP001189616">
    <property type="component" value="Unassembled WGS sequence"/>
</dbReference>
<evidence type="ECO:0000256" key="7">
    <source>
        <dbReference type="SAM" id="MobiDB-lite"/>
    </source>
</evidence>
<dbReference type="PANTHER" id="PTHR38344">
    <property type="entry name" value="UPF0753 PROTEIN AQ_863"/>
    <property type="match status" value="1"/>
</dbReference>
<evidence type="ECO:0000256" key="1">
    <source>
        <dbReference type="ARBA" id="ARBA00022448"/>
    </source>
</evidence>
<gene>
    <name evidence="6" type="primary">dabA</name>
    <name evidence="8" type="ORF">LMG7141_01489</name>
</gene>
<name>A0ABM9J6H1_9RALS</name>
<evidence type="ECO:0000256" key="4">
    <source>
        <dbReference type="ARBA" id="ARBA00022833"/>
    </source>
</evidence>
<dbReference type="HAMAP" id="MF_01871">
    <property type="entry name" value="DabA"/>
    <property type="match status" value="1"/>
</dbReference>
<keyword evidence="9" id="KW-1185">Reference proteome</keyword>
<evidence type="ECO:0000256" key="5">
    <source>
        <dbReference type="ARBA" id="ARBA00023136"/>
    </source>
</evidence>
<reference evidence="8 9" key="1">
    <citation type="submission" date="2023-07" db="EMBL/GenBank/DDBJ databases">
        <authorList>
            <person name="Peeters C."/>
        </authorList>
    </citation>
    <scope>NUCLEOTIDE SEQUENCE [LARGE SCALE GENOMIC DNA]</scope>
    <source>
        <strain evidence="8 9">LMG 7141</strain>
    </source>
</reference>
<organism evidence="8 9">
    <name type="scientific">Ralstonia condita</name>
    <dbReference type="NCBI Taxonomy" id="3058600"/>
    <lineage>
        <taxon>Bacteria</taxon>
        <taxon>Pseudomonadati</taxon>
        <taxon>Pseudomonadota</taxon>
        <taxon>Betaproteobacteria</taxon>
        <taxon>Burkholderiales</taxon>
        <taxon>Burkholderiaceae</taxon>
        <taxon>Ralstonia</taxon>
    </lineage>
</organism>
<feature type="region of interest" description="Disordered" evidence="7">
    <location>
        <begin position="1"/>
        <end position="32"/>
    </location>
</feature>
<sequence>MTTTSLGADAAHTHAMVPSAIPPEGSDAAGPDDTLMQQMQAACAQACRAIAPAWPLDRAIAVNPHWGRVDMPVRRVAARMAVLGGIQVFPTRRSQQQAWVAGRITPADLADALAQLPAARAAGLTEAKCVEALRRHELPPRLPLLIDVLDNDPQRHTRLSWRQAITHQVSQTCAAYFDVHQADWQPERADGLYGFWRDTLQHDHGIGLLMGLPDLGRRLDALPATPLDAEHWALNQLGLPQPVWADYLEAVLLTVNGWASWCAYLGWQAAQEGREDPHLRDLLAIRLAWGAIVQECRDDASTRMAFAALQAEWQQAPSALAEAEAALLVDEVWQLALEAGYQRQLAHRLAGAGALPPVPQDIEVQAAFCIDVRSEPLRRALECVWPAVQTIGFAGFFGLPVAYTPLGTAARRPQLPGLLAPTMEVSDRIDAAQGPDGMPDPAAERAAERARRHRLGASAQVDGASRWPSAAFSYVEVAGVGYLGKLWRWLRPSTEARSRADLTGLPSRYRAVCRPHLHAESVETKAALAARVLRAMGLAEHLAPLVLFVGHGSQTSNNAHAAALDCGACCGQTGEVNARSLALLLNEPPVRAALQAHGITVPEDTVFAAALHNTTTDEIEGFDLDRLPPAARARWDHLQSVLKHASDQVRRERAPSLGLDPRAPHDDLLTQLRRRANDGAQTRPEWGLAGNAAFVIAPRHRTQGVVLDGRSFLHDYDASRDHDGSVLELLMTAPMLVTHWINWQYHASMCDPVHLGSGNKLLHNVVGGSIGVFEGNGGDLRIGLSRQSLHDGQRWIHEPLRLTVLIDAPETAIERVVDKHPIARQLVDNGWLHLWRFGPQDLQRYAAGQWRPLTSRHATC</sequence>
<dbReference type="EMBL" id="CATYWO010000002">
    <property type="protein sequence ID" value="CAJ0784240.1"/>
    <property type="molecule type" value="Genomic_DNA"/>
</dbReference>
<feature type="binding site" evidence="6">
    <location>
        <position position="371"/>
    </location>
    <ligand>
        <name>Zn(2+)</name>
        <dbReference type="ChEBI" id="CHEBI:29105"/>
    </ligand>
</feature>
<feature type="binding site" evidence="6">
    <location>
        <position position="551"/>
    </location>
    <ligand>
        <name>Zn(2+)</name>
        <dbReference type="ChEBI" id="CHEBI:29105"/>
    </ligand>
</feature>
<keyword evidence="5 6" id="KW-0472">Membrane</keyword>
<dbReference type="Pfam" id="PF10070">
    <property type="entry name" value="DabA"/>
    <property type="match status" value="1"/>
</dbReference>
<keyword evidence="1 6" id="KW-0813">Transport</keyword>
<evidence type="ECO:0000256" key="6">
    <source>
        <dbReference type="HAMAP-Rule" id="MF_01871"/>
    </source>
</evidence>
<dbReference type="PANTHER" id="PTHR38344:SF1">
    <property type="entry name" value="INORGANIC CARBON TRANSPORTER SUBUNIT DABA-RELATED"/>
    <property type="match status" value="1"/>
</dbReference>
<evidence type="ECO:0000256" key="2">
    <source>
        <dbReference type="ARBA" id="ARBA00022475"/>
    </source>
</evidence>
<evidence type="ECO:0000256" key="3">
    <source>
        <dbReference type="ARBA" id="ARBA00022723"/>
    </source>
</evidence>
<comment type="function">
    <text evidence="6">Part of an energy-coupled inorganic carbon pump.</text>
</comment>
<comment type="caution">
    <text evidence="8">The sequence shown here is derived from an EMBL/GenBank/DDBJ whole genome shotgun (WGS) entry which is preliminary data.</text>
</comment>
<feature type="binding site" evidence="6">
    <location>
        <position position="369"/>
    </location>
    <ligand>
        <name>Zn(2+)</name>
        <dbReference type="ChEBI" id="CHEBI:29105"/>
    </ligand>
</feature>
<proteinExistence type="inferred from homology"/>
<protein>
    <recommendedName>
        <fullName evidence="6">Probable inorganic carbon transporter subunit DabA</fullName>
    </recommendedName>
</protein>
<keyword evidence="4 6" id="KW-0862">Zinc</keyword>
<comment type="similarity">
    <text evidence="6">Belongs to the inorganic carbon transporter (TC 9.A.2) DabA family.</text>
</comment>
<evidence type="ECO:0000313" key="8">
    <source>
        <dbReference type="EMBL" id="CAJ0784240.1"/>
    </source>
</evidence>
<comment type="cofactor">
    <cofactor evidence="6">
        <name>Zn(2+)</name>
        <dbReference type="ChEBI" id="CHEBI:29105"/>
    </cofactor>
</comment>
<dbReference type="RefSeq" id="WP_316656972.1">
    <property type="nucleotide sequence ID" value="NZ_CATYWO010000002.1"/>
</dbReference>